<dbReference type="Proteomes" id="UP000606974">
    <property type="component" value="Unassembled WGS sequence"/>
</dbReference>
<comment type="caution">
    <text evidence="1">The sequence shown here is derived from an EMBL/GenBank/DDBJ whole genome shotgun (WGS) entry which is preliminary data.</text>
</comment>
<accession>A0A8H7A8G9</accession>
<reference evidence="1" key="1">
    <citation type="submission" date="2020-02" db="EMBL/GenBank/DDBJ databases">
        <authorList>
            <person name="Palmer J.M."/>
        </authorList>
    </citation>
    <scope>NUCLEOTIDE SEQUENCE</scope>
    <source>
        <strain evidence="1">EPUS1.4</strain>
        <tissue evidence="1">Thallus</tissue>
    </source>
</reference>
<dbReference type="EMBL" id="JAACFV010000237">
    <property type="protein sequence ID" value="KAF7502582.1"/>
    <property type="molecule type" value="Genomic_DNA"/>
</dbReference>
<dbReference type="SUPFAM" id="SSF53474">
    <property type="entry name" value="alpha/beta-Hydrolases"/>
    <property type="match status" value="1"/>
</dbReference>
<organism evidence="1 2">
    <name type="scientific">Endocarpon pusillum</name>
    <dbReference type="NCBI Taxonomy" id="364733"/>
    <lineage>
        <taxon>Eukaryota</taxon>
        <taxon>Fungi</taxon>
        <taxon>Dikarya</taxon>
        <taxon>Ascomycota</taxon>
        <taxon>Pezizomycotina</taxon>
        <taxon>Eurotiomycetes</taxon>
        <taxon>Chaetothyriomycetidae</taxon>
        <taxon>Verrucariales</taxon>
        <taxon>Verrucariaceae</taxon>
        <taxon>Endocarpon</taxon>
    </lineage>
</organism>
<keyword evidence="2" id="KW-1185">Reference proteome</keyword>
<name>A0A8H7A8G9_9EURO</name>
<dbReference type="AlphaFoldDB" id="A0A8H7A8G9"/>
<dbReference type="OrthoDB" id="190201at2759"/>
<evidence type="ECO:0000313" key="1">
    <source>
        <dbReference type="EMBL" id="KAF7502582.1"/>
    </source>
</evidence>
<gene>
    <name evidence="1" type="ORF">GJ744_005473</name>
</gene>
<protein>
    <submittedName>
        <fullName evidence="1">Uncharacterized protein</fullName>
    </submittedName>
</protein>
<sequence length="194" mass="21513">MHIGLHELEIMCRQGVFEVPEIESSVDVTSFIQNVTSISNGTSFAMEALLDYQTVTGSCNLSAKFCRPDDESAAKRVVHVLSHGIGFDKSYWDLPYNNLIYSYIGVAVDQYGYCTLSHDRFGVGNSSHADPYTVFQALAEIAALYQLNSMLRKGTLLSVDHAFNESGTIVNVDHSFGRNSHSRLQQCNPTLPMH</sequence>
<dbReference type="InterPro" id="IPR029058">
    <property type="entry name" value="AB_hydrolase_fold"/>
</dbReference>
<proteinExistence type="predicted"/>
<dbReference type="Gene3D" id="3.40.50.1820">
    <property type="entry name" value="alpha/beta hydrolase"/>
    <property type="match status" value="1"/>
</dbReference>
<evidence type="ECO:0000313" key="2">
    <source>
        <dbReference type="Proteomes" id="UP000606974"/>
    </source>
</evidence>